<dbReference type="InterPro" id="IPR007263">
    <property type="entry name" value="DCC1-like"/>
</dbReference>
<dbReference type="Pfam" id="PF04134">
    <property type="entry name" value="DCC1-like"/>
    <property type="match status" value="1"/>
</dbReference>
<dbReference type="OrthoDB" id="9785438at2"/>
<gene>
    <name evidence="1" type="ORF">CJD36_019460</name>
</gene>
<dbReference type="EMBL" id="PPSL01000006">
    <property type="protein sequence ID" value="PQJ09422.1"/>
    <property type="molecule type" value="Genomic_DNA"/>
</dbReference>
<organism evidence="1 2">
    <name type="scientific">Flavipsychrobacter stenotrophus</name>
    <dbReference type="NCBI Taxonomy" id="2077091"/>
    <lineage>
        <taxon>Bacteria</taxon>
        <taxon>Pseudomonadati</taxon>
        <taxon>Bacteroidota</taxon>
        <taxon>Chitinophagia</taxon>
        <taxon>Chitinophagales</taxon>
        <taxon>Chitinophagaceae</taxon>
        <taxon>Flavipsychrobacter</taxon>
    </lineage>
</organism>
<evidence type="ECO:0008006" key="3">
    <source>
        <dbReference type="Google" id="ProtNLM"/>
    </source>
</evidence>
<reference evidence="1 2" key="1">
    <citation type="submission" date="2018-01" db="EMBL/GenBank/DDBJ databases">
        <title>A novel member of the phylum Bacteroidetes isolated from glacier ice.</title>
        <authorList>
            <person name="Liu Q."/>
            <person name="Xin Y.-H."/>
        </authorList>
    </citation>
    <scope>NUCLEOTIDE SEQUENCE [LARGE SCALE GENOMIC DNA]</scope>
    <source>
        <strain evidence="1 2">RB1R16</strain>
    </source>
</reference>
<dbReference type="PANTHER" id="PTHR33639:SF2">
    <property type="entry name" value="DUF393 DOMAIN-CONTAINING PROTEIN"/>
    <property type="match status" value="1"/>
</dbReference>
<proteinExistence type="predicted"/>
<dbReference type="PANTHER" id="PTHR33639">
    <property type="entry name" value="THIOL-DISULFIDE OXIDOREDUCTASE DCC"/>
    <property type="match status" value="1"/>
</dbReference>
<evidence type="ECO:0000313" key="1">
    <source>
        <dbReference type="EMBL" id="PQJ09422.1"/>
    </source>
</evidence>
<dbReference type="InterPro" id="IPR052927">
    <property type="entry name" value="DCC_oxidoreductase"/>
</dbReference>
<sequence>MQTQRPILFFDGVCNLCNSTIQKIIRFDKQKQFLFAPLQSTAGREALQHVTEAEGKAGSVILFHNDQYYTRSSAVLQVFRLLGGWFNLLLAGYILPRFLRDALYNYIASHRYKWFGQQNECMVPTAELKERFLA</sequence>
<dbReference type="GO" id="GO:0015035">
    <property type="term" value="F:protein-disulfide reductase activity"/>
    <property type="evidence" value="ECO:0007669"/>
    <property type="project" value="InterPro"/>
</dbReference>
<dbReference type="AlphaFoldDB" id="A0A2S7SR84"/>
<dbReference type="Proteomes" id="UP000239872">
    <property type="component" value="Unassembled WGS sequence"/>
</dbReference>
<evidence type="ECO:0000313" key="2">
    <source>
        <dbReference type="Proteomes" id="UP000239872"/>
    </source>
</evidence>
<accession>A0A2S7SR84</accession>
<name>A0A2S7SR84_9BACT</name>
<protein>
    <recommendedName>
        <fullName evidence="3">Thiol-disulfide oxidoreductase</fullName>
    </recommendedName>
</protein>
<dbReference type="RefSeq" id="WP_105040872.1">
    <property type="nucleotide sequence ID" value="NZ_PPSL01000006.1"/>
</dbReference>
<keyword evidence="2" id="KW-1185">Reference proteome</keyword>
<comment type="caution">
    <text evidence="1">The sequence shown here is derived from an EMBL/GenBank/DDBJ whole genome shotgun (WGS) entry which is preliminary data.</text>
</comment>